<evidence type="ECO:0000256" key="1">
    <source>
        <dbReference type="ARBA" id="ARBA00009820"/>
    </source>
</evidence>
<dbReference type="AlphaFoldDB" id="A0A9X1NEC0"/>
<dbReference type="Gene3D" id="2.120.10.60">
    <property type="entry name" value="Tricorn protease N-terminal domain"/>
    <property type="match status" value="1"/>
</dbReference>
<feature type="compositionally biased region" description="Polar residues" evidence="2">
    <location>
        <begin position="214"/>
        <end position="234"/>
    </location>
</feature>
<dbReference type="Proteomes" id="UP001138997">
    <property type="component" value="Unassembled WGS sequence"/>
</dbReference>
<feature type="region of interest" description="Disordered" evidence="2">
    <location>
        <begin position="214"/>
        <end position="238"/>
    </location>
</feature>
<protein>
    <recommendedName>
        <fullName evidence="5">WD40 repeat protein</fullName>
    </recommendedName>
</protein>
<dbReference type="InterPro" id="IPR011042">
    <property type="entry name" value="6-blade_b-propeller_TolB-like"/>
</dbReference>
<dbReference type="EMBL" id="JAJOMB010000012">
    <property type="protein sequence ID" value="MCD5313577.1"/>
    <property type="molecule type" value="Genomic_DNA"/>
</dbReference>
<keyword evidence="4" id="KW-1185">Reference proteome</keyword>
<gene>
    <name evidence="3" type="ORF">LR394_21950</name>
</gene>
<dbReference type="Pfam" id="PF07676">
    <property type="entry name" value="PD40"/>
    <property type="match status" value="2"/>
</dbReference>
<proteinExistence type="inferred from homology"/>
<evidence type="ECO:0008006" key="5">
    <source>
        <dbReference type="Google" id="ProtNLM"/>
    </source>
</evidence>
<evidence type="ECO:0000256" key="2">
    <source>
        <dbReference type="SAM" id="MobiDB-lite"/>
    </source>
</evidence>
<sequence>MRTRRSRVFTRVGATATVTVGLLGVTLLTQSAEAAAPKPTRVSLGINGKQANAYSLLGAVTPDGRYVLFLSSATNLVKGDSNGNQELYRRDTVTGKTEKVTWSAERGEASTAMFSGYNGISANGRYVVFDSAADNLVAGDTNNKVDVFVRDMKTGVTKRVSVKGGEGGGESPSISADGRLVAFSSGSTEFVPNDTNGTRDIFVKDLRTNKFTRVSVSSKGKQSDNAVVSTNPGSPTHFDERGSSAPLISGNGNVVAFSSYARNLVPKDTNNASDVFVHSLSTGTTKRVSVKTDGSQANNSSRGYGSVPVSISANGKVIVMSGAQADLVDGPAEQRHQFDAYVRDLSTRITSRVVSRVDGERTSRSAADTSVSSDGRYLAFASTDPNVKKGYTGTVRDIFIRDLKTNKLKVVSVTGAKKMPNAASYGFVLTTKAKAVVFESDASNLVGGDTNKVKDIFKRKL</sequence>
<accession>A0A9X1NEC0</accession>
<dbReference type="PANTHER" id="PTHR36842">
    <property type="entry name" value="PROTEIN TOLB HOMOLOG"/>
    <property type="match status" value="1"/>
</dbReference>
<comment type="caution">
    <text evidence="3">The sequence shown here is derived from an EMBL/GenBank/DDBJ whole genome shotgun (WGS) entry which is preliminary data.</text>
</comment>
<dbReference type="Gene3D" id="2.120.10.30">
    <property type="entry name" value="TolB, C-terminal domain"/>
    <property type="match status" value="1"/>
</dbReference>
<dbReference type="InterPro" id="IPR011659">
    <property type="entry name" value="WD40"/>
</dbReference>
<dbReference type="SUPFAM" id="SSF82171">
    <property type="entry name" value="DPP6 N-terminal domain-like"/>
    <property type="match status" value="1"/>
</dbReference>
<name>A0A9X1NEC0_9ACTN</name>
<reference evidence="3" key="1">
    <citation type="submission" date="2021-11" db="EMBL/GenBank/DDBJ databases">
        <title>Streptomyces corallinus and Kineosporia corallina sp. nov., two new coral-derived marine actinobacteria.</title>
        <authorList>
            <person name="Buangrab K."/>
            <person name="Sutthacheep M."/>
            <person name="Yeemin T."/>
            <person name="Harunari E."/>
            <person name="Igarashi Y."/>
            <person name="Sripreechasak P."/>
            <person name="Kanchanasin P."/>
            <person name="Tanasupawat S."/>
            <person name="Phongsopitanun W."/>
        </authorList>
    </citation>
    <scope>NUCLEOTIDE SEQUENCE</scope>
    <source>
        <strain evidence="3">JCM 31032</strain>
    </source>
</reference>
<evidence type="ECO:0000313" key="4">
    <source>
        <dbReference type="Proteomes" id="UP001138997"/>
    </source>
</evidence>
<organism evidence="3 4">
    <name type="scientific">Kineosporia babensis</name>
    <dbReference type="NCBI Taxonomy" id="499548"/>
    <lineage>
        <taxon>Bacteria</taxon>
        <taxon>Bacillati</taxon>
        <taxon>Actinomycetota</taxon>
        <taxon>Actinomycetes</taxon>
        <taxon>Kineosporiales</taxon>
        <taxon>Kineosporiaceae</taxon>
        <taxon>Kineosporia</taxon>
    </lineage>
</organism>
<comment type="similarity">
    <text evidence="1">Belongs to the TolB family.</text>
</comment>
<evidence type="ECO:0000313" key="3">
    <source>
        <dbReference type="EMBL" id="MCD5313577.1"/>
    </source>
</evidence>
<dbReference type="RefSeq" id="WP_231444901.1">
    <property type="nucleotide sequence ID" value="NZ_JAJOMB010000012.1"/>
</dbReference>